<reference evidence="1 2" key="1">
    <citation type="submission" date="2021-07" db="EMBL/GenBank/DDBJ databases">
        <authorList>
            <consortium name="Genoscope - CEA"/>
            <person name="William W."/>
        </authorList>
    </citation>
    <scope>NUCLEOTIDE SEQUENCE [LARGE SCALE GENOMIC DNA]</scope>
</reference>
<dbReference type="Gramene" id="A01p33860.2_BraZ1">
    <property type="protein sequence ID" value="A01p33860.2_BraZ1.CDS"/>
    <property type="gene ID" value="A01g33860.2_BraZ1"/>
</dbReference>
<feature type="non-terminal residue" evidence="1">
    <location>
        <position position="1"/>
    </location>
</feature>
<name>A0A8D9GYJ9_BRACM</name>
<dbReference type="InterPro" id="IPR023614">
    <property type="entry name" value="Porin_dom_sf"/>
</dbReference>
<gene>
    <name evidence="1" type="ORF">BRAPAZ1V2_A01P33860.2</name>
</gene>
<dbReference type="AlphaFoldDB" id="A0A8D9GYJ9"/>
<evidence type="ECO:0000313" key="1">
    <source>
        <dbReference type="EMBL" id="CAG7889310.1"/>
    </source>
</evidence>
<dbReference type="Gene3D" id="2.40.160.10">
    <property type="entry name" value="Porin"/>
    <property type="match status" value="1"/>
</dbReference>
<proteinExistence type="predicted"/>
<accession>A0A8D9GYJ9</accession>
<dbReference type="Proteomes" id="UP000694005">
    <property type="component" value="Chromosome A01"/>
</dbReference>
<dbReference type="EMBL" id="LS974617">
    <property type="protein sequence ID" value="CAG7889310.1"/>
    <property type="molecule type" value="Genomic_DNA"/>
</dbReference>
<organism evidence="1 2">
    <name type="scientific">Brassica campestris</name>
    <name type="common">Field mustard</name>
    <dbReference type="NCBI Taxonomy" id="3711"/>
    <lineage>
        <taxon>Eukaryota</taxon>
        <taxon>Viridiplantae</taxon>
        <taxon>Streptophyta</taxon>
        <taxon>Embryophyta</taxon>
        <taxon>Tracheophyta</taxon>
        <taxon>Spermatophyta</taxon>
        <taxon>Magnoliopsida</taxon>
        <taxon>eudicotyledons</taxon>
        <taxon>Gunneridae</taxon>
        <taxon>Pentapetalae</taxon>
        <taxon>rosids</taxon>
        <taxon>malvids</taxon>
        <taxon>Brassicales</taxon>
        <taxon>Brassicaceae</taxon>
        <taxon>Brassiceae</taxon>
        <taxon>Brassica</taxon>
    </lineage>
</organism>
<protein>
    <submittedName>
        <fullName evidence="1">Uncharacterized protein</fullName>
    </submittedName>
</protein>
<sequence>MLHEDSSSRCLGLLSQFRPYSFKKVIDPLTTVKAYVNSDGVANALIQHQWRPKSFNTALYVVCQRHGILPFTHRII</sequence>
<evidence type="ECO:0000313" key="2">
    <source>
        <dbReference type="Proteomes" id="UP000694005"/>
    </source>
</evidence>